<evidence type="ECO:0000256" key="5">
    <source>
        <dbReference type="ARBA" id="ARBA00023242"/>
    </source>
</evidence>
<dbReference type="InterPro" id="IPR052002">
    <property type="entry name" value="Even-skipped_HD"/>
</dbReference>
<dbReference type="SUPFAM" id="SSF46689">
    <property type="entry name" value="Homeodomain-like"/>
    <property type="match status" value="1"/>
</dbReference>
<dbReference type="AlphaFoldDB" id="A0A7M5WSP7"/>
<evidence type="ECO:0000256" key="6">
    <source>
        <dbReference type="ARBA" id="ARBA00038449"/>
    </source>
</evidence>
<evidence type="ECO:0000259" key="10">
    <source>
        <dbReference type="PROSITE" id="PS50071"/>
    </source>
</evidence>
<keyword evidence="5 7" id="KW-0539">Nucleus</keyword>
<dbReference type="Pfam" id="PF00046">
    <property type="entry name" value="Homeodomain"/>
    <property type="match status" value="1"/>
</dbReference>
<dbReference type="PROSITE" id="PS00027">
    <property type="entry name" value="HOMEOBOX_1"/>
    <property type="match status" value="1"/>
</dbReference>
<dbReference type="SMART" id="SM00389">
    <property type="entry name" value="HOX"/>
    <property type="match status" value="1"/>
</dbReference>
<dbReference type="InterPro" id="IPR017970">
    <property type="entry name" value="Homeobox_CS"/>
</dbReference>
<dbReference type="OrthoDB" id="6159439at2759"/>
<proteinExistence type="inferred from homology"/>
<organism evidence="11 12">
    <name type="scientific">Clytia hemisphaerica</name>
    <dbReference type="NCBI Taxonomy" id="252671"/>
    <lineage>
        <taxon>Eukaryota</taxon>
        <taxon>Metazoa</taxon>
        <taxon>Cnidaria</taxon>
        <taxon>Hydrozoa</taxon>
        <taxon>Hydroidolina</taxon>
        <taxon>Leptothecata</taxon>
        <taxon>Obeliida</taxon>
        <taxon>Clytiidae</taxon>
        <taxon>Clytia</taxon>
    </lineage>
</organism>
<keyword evidence="2" id="KW-0217">Developmental protein</keyword>
<dbReference type="Proteomes" id="UP000594262">
    <property type="component" value="Unplaced"/>
</dbReference>
<accession>A0A7M5WSP7</accession>
<evidence type="ECO:0000256" key="7">
    <source>
        <dbReference type="PROSITE-ProRule" id="PRU00108"/>
    </source>
</evidence>
<dbReference type="GeneID" id="136803030"/>
<reference evidence="11" key="1">
    <citation type="submission" date="2021-01" db="UniProtKB">
        <authorList>
            <consortium name="EnsemblMetazoa"/>
        </authorList>
    </citation>
    <scope>IDENTIFICATION</scope>
</reference>
<dbReference type="PROSITE" id="PS50071">
    <property type="entry name" value="HOMEOBOX_2"/>
    <property type="match status" value="1"/>
</dbReference>
<feature type="DNA-binding region" description="Homeobox" evidence="7">
    <location>
        <begin position="121"/>
        <end position="180"/>
    </location>
</feature>
<evidence type="ECO:0000313" key="11">
    <source>
        <dbReference type="EnsemblMetazoa" id="CLYHEMP011040.1"/>
    </source>
</evidence>
<feature type="region of interest" description="Disordered" evidence="9">
    <location>
        <begin position="283"/>
        <end position="306"/>
    </location>
</feature>
<dbReference type="CDD" id="cd00086">
    <property type="entry name" value="homeodomain"/>
    <property type="match status" value="1"/>
</dbReference>
<dbReference type="EnsemblMetazoa" id="CLYHEMT011040.1">
    <property type="protein sequence ID" value="CLYHEMP011040.1"/>
    <property type="gene ID" value="CLYHEMG011040"/>
</dbReference>
<dbReference type="GO" id="GO:0005634">
    <property type="term" value="C:nucleus"/>
    <property type="evidence" value="ECO:0007669"/>
    <property type="project" value="UniProtKB-SubCell"/>
</dbReference>
<sequence>MAIKTDFSIAFLLGHCENSRKPTDNRWPKHDDERKPAICIDEGSNIRVVEDNHDDNEHYKNKIREIERFDHQTLCGNHKILDEGSVSSGESSSPPLLLKSPDFNDDNSSFHYDKEYDVNQPHRTRTAFTRDQLNKLEKEFNKENYISRARRVELATDLQLPENTIKVWFQNRRMKSKRRRLGFNRYYHPAYSGYYMPTGYYPYHGSRNNMCSCCPPHTNRVVDYTALSRKPSPYHHPTRDLKEPPHTIFNKHFQRPLSALPPPTLPTRRFEDIRDFTTQKHNDLKPLTTPRIHDDRRNLQTINSFPPLHTARSSKIYL</sequence>
<dbReference type="PANTHER" id="PTHR46294">
    <property type="entry name" value="SEGMENTATION PROTEIN EVEN-SKIPPED"/>
    <property type="match status" value="1"/>
</dbReference>
<dbReference type="GO" id="GO:0000978">
    <property type="term" value="F:RNA polymerase II cis-regulatory region sequence-specific DNA binding"/>
    <property type="evidence" value="ECO:0007669"/>
    <property type="project" value="TreeGrafter"/>
</dbReference>
<dbReference type="Gene3D" id="1.10.10.60">
    <property type="entry name" value="Homeodomain-like"/>
    <property type="match status" value="1"/>
</dbReference>
<feature type="domain" description="Homeobox" evidence="10">
    <location>
        <begin position="119"/>
        <end position="179"/>
    </location>
</feature>
<comment type="subcellular location">
    <subcellularLocation>
        <location evidence="1 7 8">Nucleus</location>
    </subcellularLocation>
</comment>
<dbReference type="InterPro" id="IPR009057">
    <property type="entry name" value="Homeodomain-like_sf"/>
</dbReference>
<evidence type="ECO:0000256" key="4">
    <source>
        <dbReference type="ARBA" id="ARBA00023155"/>
    </source>
</evidence>
<dbReference type="PANTHER" id="PTHR46294:SF4">
    <property type="entry name" value="SEGMENTATION PROTEIN EVEN-SKIPPED"/>
    <property type="match status" value="1"/>
</dbReference>
<keyword evidence="3 7" id="KW-0238">DNA-binding</keyword>
<dbReference type="InterPro" id="IPR001356">
    <property type="entry name" value="HD"/>
</dbReference>
<keyword evidence="4 7" id="KW-0371">Homeobox</keyword>
<name>A0A7M5WSP7_9CNID</name>
<dbReference type="InterPro" id="IPR020479">
    <property type="entry name" value="HD_metazoa"/>
</dbReference>
<dbReference type="PRINTS" id="PR00024">
    <property type="entry name" value="HOMEOBOX"/>
</dbReference>
<evidence type="ECO:0000256" key="1">
    <source>
        <dbReference type="ARBA" id="ARBA00004123"/>
    </source>
</evidence>
<protein>
    <recommendedName>
        <fullName evidence="10">Homeobox domain-containing protein</fullName>
    </recommendedName>
</protein>
<evidence type="ECO:0000313" key="12">
    <source>
        <dbReference type="Proteomes" id="UP000594262"/>
    </source>
</evidence>
<evidence type="ECO:0000256" key="3">
    <source>
        <dbReference type="ARBA" id="ARBA00023125"/>
    </source>
</evidence>
<evidence type="ECO:0000256" key="8">
    <source>
        <dbReference type="RuleBase" id="RU000682"/>
    </source>
</evidence>
<keyword evidence="12" id="KW-1185">Reference proteome</keyword>
<dbReference type="RefSeq" id="XP_066915881.1">
    <property type="nucleotide sequence ID" value="XM_067059780.1"/>
</dbReference>
<comment type="similarity">
    <text evidence="6">Belongs to the even-skipped homeobox family.</text>
</comment>
<evidence type="ECO:0000256" key="9">
    <source>
        <dbReference type="SAM" id="MobiDB-lite"/>
    </source>
</evidence>
<evidence type="ECO:0000256" key="2">
    <source>
        <dbReference type="ARBA" id="ARBA00022473"/>
    </source>
</evidence>
<dbReference type="GO" id="GO:0000981">
    <property type="term" value="F:DNA-binding transcription factor activity, RNA polymerase II-specific"/>
    <property type="evidence" value="ECO:0007669"/>
    <property type="project" value="InterPro"/>
</dbReference>